<accession>A0A2P6NZI2</accession>
<evidence type="ECO:0000256" key="2">
    <source>
        <dbReference type="SAM" id="SignalP"/>
    </source>
</evidence>
<feature type="signal peptide" evidence="2">
    <location>
        <begin position="1"/>
        <end position="23"/>
    </location>
</feature>
<sequence length="214" mass="23047">MKTAAAAVALLALLSLYIKASRADGLLGLILHLLGIHGVWVGIDADVWLHVHAHVAVFVTIGMRGGLLGGILFPLYGRFAPFNQVEPFIPGNVAVLSVLADLDVELRVRAIVDVGIAEPFLDYDYLLLLPLLGVDAAVGLEIDHVSIVIDTLRIRLLSPELPAPPPGRKPGVVHVPPFGPPALLPSEYDFERRRLASVLPRIPIGIFAFVHVEI</sequence>
<keyword evidence="2" id="KW-0732">Signal</keyword>
<comment type="caution">
    <text evidence="3">The sequence shown here is derived from an EMBL/GenBank/DDBJ whole genome shotgun (WGS) entry which is preliminary data.</text>
</comment>
<dbReference type="InParanoid" id="A0A2P6NZI2"/>
<evidence type="ECO:0000313" key="3">
    <source>
        <dbReference type="EMBL" id="PRP89328.1"/>
    </source>
</evidence>
<keyword evidence="1" id="KW-0812">Transmembrane</keyword>
<evidence type="ECO:0000313" key="4">
    <source>
        <dbReference type="Proteomes" id="UP000241769"/>
    </source>
</evidence>
<dbReference type="AlphaFoldDB" id="A0A2P6NZI2"/>
<feature type="chain" id="PRO_5015186120" evidence="2">
    <location>
        <begin position="24"/>
        <end position="214"/>
    </location>
</feature>
<protein>
    <submittedName>
        <fullName evidence="3">Uncharacterized protein</fullName>
    </submittedName>
</protein>
<keyword evidence="1" id="KW-1133">Transmembrane helix</keyword>
<reference evidence="3 4" key="1">
    <citation type="journal article" date="2018" name="Genome Biol. Evol.">
        <title>Multiple Roots of Fruiting Body Formation in Amoebozoa.</title>
        <authorList>
            <person name="Hillmann F."/>
            <person name="Forbes G."/>
            <person name="Novohradska S."/>
            <person name="Ferling I."/>
            <person name="Riege K."/>
            <person name="Groth M."/>
            <person name="Westermann M."/>
            <person name="Marz M."/>
            <person name="Spaller T."/>
            <person name="Winckler T."/>
            <person name="Schaap P."/>
            <person name="Glockner G."/>
        </authorList>
    </citation>
    <scope>NUCLEOTIDE SEQUENCE [LARGE SCALE GENOMIC DNA]</scope>
    <source>
        <strain evidence="3 4">Jena</strain>
    </source>
</reference>
<dbReference type="EMBL" id="MDYQ01000004">
    <property type="protein sequence ID" value="PRP89328.1"/>
    <property type="molecule type" value="Genomic_DNA"/>
</dbReference>
<dbReference type="Proteomes" id="UP000241769">
    <property type="component" value="Unassembled WGS sequence"/>
</dbReference>
<feature type="transmembrane region" description="Helical" evidence="1">
    <location>
        <begin position="47"/>
        <end position="73"/>
    </location>
</feature>
<gene>
    <name evidence="3" type="ORF">PROFUN_02202</name>
</gene>
<proteinExistence type="predicted"/>
<name>A0A2P6NZI2_9EUKA</name>
<keyword evidence="4" id="KW-1185">Reference proteome</keyword>
<organism evidence="3 4">
    <name type="scientific">Planoprotostelium fungivorum</name>
    <dbReference type="NCBI Taxonomy" id="1890364"/>
    <lineage>
        <taxon>Eukaryota</taxon>
        <taxon>Amoebozoa</taxon>
        <taxon>Evosea</taxon>
        <taxon>Variosea</taxon>
        <taxon>Cavosteliida</taxon>
        <taxon>Cavosteliaceae</taxon>
        <taxon>Planoprotostelium</taxon>
    </lineage>
</organism>
<evidence type="ECO:0000256" key="1">
    <source>
        <dbReference type="SAM" id="Phobius"/>
    </source>
</evidence>
<keyword evidence="1" id="KW-0472">Membrane</keyword>